<keyword evidence="2" id="KW-1185">Reference proteome</keyword>
<proteinExistence type="predicted"/>
<gene>
    <name evidence="1" type="ORF">JCGZ_18812</name>
</gene>
<evidence type="ECO:0000313" key="2">
    <source>
        <dbReference type="Proteomes" id="UP000027138"/>
    </source>
</evidence>
<accession>A0A067KBM6</accession>
<sequence>MAAWLFLAQEEKLSYYLWLMQDPDQPTHLHKAMCPGVRFFNELTRSLEESASVGPGTGGMFALGATPSSFLPGATMAIGSTVMRQHLRFSA</sequence>
<dbReference type="EMBL" id="KK914735">
    <property type="protein sequence ID" value="KDP29650.1"/>
    <property type="molecule type" value="Genomic_DNA"/>
</dbReference>
<reference evidence="1 2" key="1">
    <citation type="journal article" date="2014" name="PLoS ONE">
        <title>Global Analysis of Gene Expression Profiles in Physic Nut (Jatropha curcas L.) Seedlings Exposed to Salt Stress.</title>
        <authorList>
            <person name="Zhang L."/>
            <person name="Zhang C."/>
            <person name="Wu P."/>
            <person name="Chen Y."/>
            <person name="Li M."/>
            <person name="Jiang H."/>
            <person name="Wu G."/>
        </authorList>
    </citation>
    <scope>NUCLEOTIDE SEQUENCE [LARGE SCALE GENOMIC DNA]</scope>
    <source>
        <strain evidence="2">cv. GZQX0401</strain>
        <tissue evidence="1">Young leaves</tissue>
    </source>
</reference>
<organism evidence="1 2">
    <name type="scientific">Jatropha curcas</name>
    <name type="common">Barbados nut</name>
    <dbReference type="NCBI Taxonomy" id="180498"/>
    <lineage>
        <taxon>Eukaryota</taxon>
        <taxon>Viridiplantae</taxon>
        <taxon>Streptophyta</taxon>
        <taxon>Embryophyta</taxon>
        <taxon>Tracheophyta</taxon>
        <taxon>Spermatophyta</taxon>
        <taxon>Magnoliopsida</taxon>
        <taxon>eudicotyledons</taxon>
        <taxon>Gunneridae</taxon>
        <taxon>Pentapetalae</taxon>
        <taxon>rosids</taxon>
        <taxon>fabids</taxon>
        <taxon>Malpighiales</taxon>
        <taxon>Euphorbiaceae</taxon>
        <taxon>Crotonoideae</taxon>
        <taxon>Jatropheae</taxon>
        <taxon>Jatropha</taxon>
    </lineage>
</organism>
<name>A0A067KBM6_JATCU</name>
<dbReference type="AlphaFoldDB" id="A0A067KBM6"/>
<evidence type="ECO:0000313" key="1">
    <source>
        <dbReference type="EMBL" id="KDP29650.1"/>
    </source>
</evidence>
<dbReference type="Proteomes" id="UP000027138">
    <property type="component" value="Unassembled WGS sequence"/>
</dbReference>
<protein>
    <submittedName>
        <fullName evidence="1">Uncharacterized protein</fullName>
    </submittedName>
</protein>